<accession>A0A6A5YRG8</accession>
<dbReference type="AlphaFoldDB" id="A0A6A5YRG8"/>
<reference evidence="6" key="1">
    <citation type="journal article" date="2020" name="Stud. Mycol.">
        <title>101 Dothideomycetes genomes: a test case for predicting lifestyles and emergence of pathogens.</title>
        <authorList>
            <person name="Haridas S."/>
            <person name="Albert R."/>
            <person name="Binder M."/>
            <person name="Bloem J."/>
            <person name="Labutti K."/>
            <person name="Salamov A."/>
            <person name="Andreopoulos B."/>
            <person name="Baker S."/>
            <person name="Barry K."/>
            <person name="Bills G."/>
            <person name="Bluhm B."/>
            <person name="Cannon C."/>
            <person name="Castanera R."/>
            <person name="Culley D."/>
            <person name="Daum C."/>
            <person name="Ezra D."/>
            <person name="Gonzalez J."/>
            <person name="Henrissat B."/>
            <person name="Kuo A."/>
            <person name="Liang C."/>
            <person name="Lipzen A."/>
            <person name="Lutzoni F."/>
            <person name="Magnuson J."/>
            <person name="Mondo S."/>
            <person name="Nolan M."/>
            <person name="Ohm R."/>
            <person name="Pangilinan J."/>
            <person name="Park H.-J."/>
            <person name="Ramirez L."/>
            <person name="Alfaro M."/>
            <person name="Sun H."/>
            <person name="Tritt A."/>
            <person name="Yoshinaga Y."/>
            <person name="Zwiers L.-H."/>
            <person name="Turgeon B."/>
            <person name="Goodwin S."/>
            <person name="Spatafora J."/>
            <person name="Crous P."/>
            <person name="Grigoriev I."/>
        </authorList>
    </citation>
    <scope>NUCLEOTIDE SEQUENCE</scope>
    <source>
        <strain evidence="6">CBS 627.86</strain>
    </source>
</reference>
<evidence type="ECO:0000256" key="3">
    <source>
        <dbReference type="SAM" id="SignalP"/>
    </source>
</evidence>
<keyword evidence="1 3" id="KW-0732">Signal</keyword>
<dbReference type="EMBL" id="ML977343">
    <property type="protein sequence ID" value="KAF2109324.1"/>
    <property type="molecule type" value="Genomic_DNA"/>
</dbReference>
<keyword evidence="2 6" id="KW-0378">Hydrolase</keyword>
<evidence type="ECO:0000313" key="7">
    <source>
        <dbReference type="Proteomes" id="UP000799770"/>
    </source>
</evidence>
<sequence length="321" mass="34135">MSLFQVFITFFTIACALAVPIDNDKRAAKGIDVTLLATFNLMEQYAGAAYCNNNYNSANDKLTCSANNCPLVQSATTNTVSEFESTKATDVTGFVANDDSNQLIILSFRGSTSLANWLTNFNIPAVATTICSGCTAHGGFWQSWVDARPDVLAAVKAASAAHPDYKIVSVGHSLGGAIATLAAADLRNSGYAVALYTFGAPRVASTKLSSYITAQAGGNYRITHWNDPVPRLPPIAMNFVHISPEYYINKPNAKAVAATDFRTYTGSVNLQGNGAWLATDIAAHLWYLGGIADCSVTSFLGLKERGVEEGDSEGVEVVAKF</sequence>
<evidence type="ECO:0000256" key="1">
    <source>
        <dbReference type="ARBA" id="ARBA00022729"/>
    </source>
</evidence>
<feature type="signal peptide" evidence="3">
    <location>
        <begin position="1"/>
        <end position="18"/>
    </location>
</feature>
<organism evidence="6 7">
    <name type="scientific">Lophiotrema nucula</name>
    <dbReference type="NCBI Taxonomy" id="690887"/>
    <lineage>
        <taxon>Eukaryota</taxon>
        <taxon>Fungi</taxon>
        <taxon>Dikarya</taxon>
        <taxon>Ascomycota</taxon>
        <taxon>Pezizomycotina</taxon>
        <taxon>Dothideomycetes</taxon>
        <taxon>Pleosporomycetidae</taxon>
        <taxon>Pleosporales</taxon>
        <taxon>Lophiotremataceae</taxon>
        <taxon>Lophiotrema</taxon>
    </lineage>
</organism>
<evidence type="ECO:0000259" key="4">
    <source>
        <dbReference type="Pfam" id="PF01764"/>
    </source>
</evidence>
<dbReference type="InterPro" id="IPR005592">
    <property type="entry name" value="Mono/diacylglycerol_lipase_N"/>
</dbReference>
<dbReference type="OrthoDB" id="426718at2759"/>
<dbReference type="Pfam" id="PF01764">
    <property type="entry name" value="Lipase_3"/>
    <property type="match status" value="1"/>
</dbReference>
<feature type="chain" id="PRO_5025531780" evidence="3">
    <location>
        <begin position="19"/>
        <end position="321"/>
    </location>
</feature>
<dbReference type="InterPro" id="IPR051299">
    <property type="entry name" value="AB_hydrolase_lip/est"/>
</dbReference>
<dbReference type="CDD" id="cd00519">
    <property type="entry name" value="Lipase_3"/>
    <property type="match status" value="1"/>
</dbReference>
<keyword evidence="7" id="KW-1185">Reference proteome</keyword>
<dbReference type="InterPro" id="IPR002921">
    <property type="entry name" value="Fungal_lipase-type"/>
</dbReference>
<dbReference type="InterPro" id="IPR029058">
    <property type="entry name" value="AB_hydrolase_fold"/>
</dbReference>
<protein>
    <submittedName>
        <fullName evidence="6">Alpha/Beta hydrolase protein</fullName>
    </submittedName>
</protein>
<dbReference type="GO" id="GO:0016042">
    <property type="term" value="P:lipid catabolic process"/>
    <property type="evidence" value="ECO:0007669"/>
    <property type="project" value="InterPro"/>
</dbReference>
<dbReference type="Pfam" id="PF03893">
    <property type="entry name" value="Lipase3_N"/>
    <property type="match status" value="1"/>
</dbReference>
<dbReference type="SUPFAM" id="SSF53474">
    <property type="entry name" value="alpha/beta-Hydrolases"/>
    <property type="match status" value="1"/>
</dbReference>
<evidence type="ECO:0000313" key="6">
    <source>
        <dbReference type="EMBL" id="KAF2109324.1"/>
    </source>
</evidence>
<dbReference type="Gene3D" id="3.40.50.1820">
    <property type="entry name" value="alpha/beta hydrolase"/>
    <property type="match status" value="1"/>
</dbReference>
<dbReference type="GO" id="GO:0016787">
    <property type="term" value="F:hydrolase activity"/>
    <property type="evidence" value="ECO:0007669"/>
    <property type="project" value="UniProtKB-KW"/>
</dbReference>
<dbReference type="Proteomes" id="UP000799770">
    <property type="component" value="Unassembled WGS sequence"/>
</dbReference>
<proteinExistence type="predicted"/>
<feature type="domain" description="Fungal lipase-type" evidence="4">
    <location>
        <begin position="106"/>
        <end position="235"/>
    </location>
</feature>
<evidence type="ECO:0000259" key="5">
    <source>
        <dbReference type="Pfam" id="PF03893"/>
    </source>
</evidence>
<name>A0A6A5YRG8_9PLEO</name>
<feature type="domain" description="Mono-/di-acylglycerol lipase N-terminal" evidence="5">
    <location>
        <begin position="32"/>
        <end position="75"/>
    </location>
</feature>
<dbReference type="PANTHER" id="PTHR46640:SF1">
    <property type="entry name" value="FUNGAL LIPASE-LIKE DOMAIN-CONTAINING PROTEIN-RELATED"/>
    <property type="match status" value="1"/>
</dbReference>
<evidence type="ECO:0000256" key="2">
    <source>
        <dbReference type="ARBA" id="ARBA00022801"/>
    </source>
</evidence>
<gene>
    <name evidence="6" type="ORF">BDV96DRAFT_245407</name>
</gene>
<dbReference type="PANTHER" id="PTHR46640">
    <property type="entry name" value="TRIACYLGLYCEROL LIPASE, PUTATIVE (AFU_ORTHOLOGUE AFUA_6G06510)-RELATED"/>
    <property type="match status" value="1"/>
</dbReference>